<dbReference type="EMBL" id="BPLR01016959">
    <property type="protein sequence ID" value="GIY87650.1"/>
    <property type="molecule type" value="Genomic_DNA"/>
</dbReference>
<evidence type="ECO:0000313" key="2">
    <source>
        <dbReference type="EMBL" id="GIY87650.1"/>
    </source>
</evidence>
<dbReference type="Proteomes" id="UP001054945">
    <property type="component" value="Unassembled WGS sequence"/>
</dbReference>
<evidence type="ECO:0000313" key="3">
    <source>
        <dbReference type="Proteomes" id="UP001054945"/>
    </source>
</evidence>
<organism evidence="2 3">
    <name type="scientific">Caerostris extrusa</name>
    <name type="common">Bark spider</name>
    <name type="synonym">Caerostris bankana</name>
    <dbReference type="NCBI Taxonomy" id="172846"/>
    <lineage>
        <taxon>Eukaryota</taxon>
        <taxon>Metazoa</taxon>
        <taxon>Ecdysozoa</taxon>
        <taxon>Arthropoda</taxon>
        <taxon>Chelicerata</taxon>
        <taxon>Arachnida</taxon>
        <taxon>Araneae</taxon>
        <taxon>Araneomorphae</taxon>
        <taxon>Entelegynae</taxon>
        <taxon>Araneoidea</taxon>
        <taxon>Araneidae</taxon>
        <taxon>Caerostris</taxon>
    </lineage>
</organism>
<feature type="region of interest" description="Disordered" evidence="1">
    <location>
        <begin position="1"/>
        <end position="20"/>
    </location>
</feature>
<comment type="caution">
    <text evidence="2">The sequence shown here is derived from an EMBL/GenBank/DDBJ whole genome shotgun (WGS) entry which is preliminary data.</text>
</comment>
<dbReference type="AlphaFoldDB" id="A0AAV4X0C7"/>
<reference evidence="2 3" key="1">
    <citation type="submission" date="2021-06" db="EMBL/GenBank/DDBJ databases">
        <title>Caerostris extrusa draft genome.</title>
        <authorList>
            <person name="Kono N."/>
            <person name="Arakawa K."/>
        </authorList>
    </citation>
    <scope>NUCLEOTIDE SEQUENCE [LARGE SCALE GENOMIC DNA]</scope>
</reference>
<gene>
    <name evidence="2" type="ORF">CEXT_291921</name>
</gene>
<name>A0AAV4X0C7_CAEEX</name>
<evidence type="ECO:0000256" key="1">
    <source>
        <dbReference type="SAM" id="MobiDB-lite"/>
    </source>
</evidence>
<protein>
    <submittedName>
        <fullName evidence="2">Uncharacterized protein</fullName>
    </submittedName>
</protein>
<accession>A0AAV4X0C7</accession>
<proteinExistence type="predicted"/>
<sequence>MNCETNGPRTGISGTDFKEGQVSPRVADPLIKDEMIFNPFLSNIFFSIISLSHRHLRMINWTRRYLSYANPSSNKSNNILWQLARKPTVTVLHSTPELKSQFLSGREGIIP</sequence>
<keyword evidence="3" id="KW-1185">Reference proteome</keyword>